<dbReference type="PANTHER" id="PTHR46513">
    <property type="entry name" value="VITELLOGENIN RECEPTOR-LIKE PROTEIN-RELATED-RELATED"/>
    <property type="match status" value="1"/>
</dbReference>
<dbReference type="SMART" id="SM01411">
    <property type="entry name" value="Ephrin_rec_like"/>
    <property type="match status" value="2"/>
</dbReference>
<dbReference type="InterPro" id="IPR003410">
    <property type="entry name" value="HYR_dom"/>
</dbReference>
<dbReference type="InterPro" id="IPR011641">
    <property type="entry name" value="Tyr-kin_ephrin_A/B_rcpt-like"/>
</dbReference>
<dbReference type="SMART" id="SM00181">
    <property type="entry name" value="EGF"/>
    <property type="match status" value="4"/>
</dbReference>
<name>A0AAN8PUZ8_PATCE</name>
<dbReference type="InterPro" id="IPR009030">
    <property type="entry name" value="Growth_fac_rcpt_cys_sf"/>
</dbReference>
<dbReference type="Pfam" id="PF02494">
    <property type="entry name" value="HYR"/>
    <property type="match status" value="1"/>
</dbReference>
<dbReference type="Gene3D" id="2.120.10.30">
    <property type="entry name" value="TolB, C-terminal domain"/>
    <property type="match status" value="3"/>
</dbReference>
<accession>A0AAN8PUZ8</accession>
<feature type="compositionally biased region" description="Polar residues" evidence="3">
    <location>
        <begin position="1802"/>
        <end position="1818"/>
    </location>
</feature>
<dbReference type="Pfam" id="PF00058">
    <property type="entry name" value="Ldl_recept_b"/>
    <property type="match status" value="2"/>
</dbReference>
<keyword evidence="5" id="KW-0732">Signal</keyword>
<keyword evidence="4" id="KW-1133">Transmembrane helix</keyword>
<feature type="repeat" description="LDL-receptor class B" evidence="2">
    <location>
        <begin position="163"/>
        <end position="205"/>
    </location>
</feature>
<feature type="region of interest" description="Disordered" evidence="3">
    <location>
        <begin position="1881"/>
        <end position="1957"/>
    </location>
</feature>
<comment type="caution">
    <text evidence="7">The sequence shown here is derived from an EMBL/GenBank/DDBJ whole genome shotgun (WGS) entry which is preliminary data.</text>
</comment>
<feature type="domain" description="HYR" evidence="6">
    <location>
        <begin position="1301"/>
        <end position="1381"/>
    </location>
</feature>
<dbReference type="SMART" id="SM00135">
    <property type="entry name" value="LY"/>
    <property type="match status" value="14"/>
</dbReference>
<dbReference type="InterPro" id="IPR011042">
    <property type="entry name" value="6-blade_b-propeller_TolB-like"/>
</dbReference>
<evidence type="ECO:0000256" key="4">
    <source>
        <dbReference type="SAM" id="Phobius"/>
    </source>
</evidence>
<proteinExistence type="predicted"/>
<feature type="region of interest" description="Disordered" evidence="3">
    <location>
        <begin position="1976"/>
        <end position="2044"/>
    </location>
</feature>
<evidence type="ECO:0000256" key="1">
    <source>
        <dbReference type="ARBA" id="ARBA00022737"/>
    </source>
</evidence>
<dbReference type="Proteomes" id="UP001347796">
    <property type="component" value="Unassembled WGS sequence"/>
</dbReference>
<dbReference type="InterPro" id="IPR050778">
    <property type="entry name" value="Cueball_EGF_LRP_Nidogen"/>
</dbReference>
<evidence type="ECO:0000313" key="8">
    <source>
        <dbReference type="Proteomes" id="UP001347796"/>
    </source>
</evidence>
<feature type="transmembrane region" description="Helical" evidence="4">
    <location>
        <begin position="1660"/>
        <end position="1681"/>
    </location>
</feature>
<dbReference type="PANTHER" id="PTHR46513:SF13">
    <property type="entry name" value="EGF-LIKE DOMAIN-CONTAINING PROTEIN"/>
    <property type="match status" value="1"/>
</dbReference>
<dbReference type="SUPFAM" id="SSF57184">
    <property type="entry name" value="Growth factor receptor domain"/>
    <property type="match status" value="1"/>
</dbReference>
<dbReference type="Gene3D" id="2.10.50.10">
    <property type="entry name" value="Tumor Necrosis Factor Receptor, subunit A, domain 2"/>
    <property type="match status" value="2"/>
</dbReference>
<feature type="compositionally biased region" description="Polar residues" evidence="3">
    <location>
        <begin position="2031"/>
        <end position="2044"/>
    </location>
</feature>
<evidence type="ECO:0000256" key="5">
    <source>
        <dbReference type="SAM" id="SignalP"/>
    </source>
</evidence>
<dbReference type="Pfam" id="PF07699">
    <property type="entry name" value="Ephrin_rec_like"/>
    <property type="match status" value="2"/>
</dbReference>
<dbReference type="FunFam" id="2.120.10.30:FF:000132">
    <property type="entry name" value="Uncharacterized protein"/>
    <property type="match status" value="1"/>
</dbReference>
<dbReference type="PROSITE" id="PS51120">
    <property type="entry name" value="LDLRB"/>
    <property type="match status" value="3"/>
</dbReference>
<keyword evidence="8" id="KW-1185">Reference proteome</keyword>
<protein>
    <recommendedName>
        <fullName evidence="6">HYR domain-containing protein</fullName>
    </recommendedName>
</protein>
<dbReference type="EMBL" id="JAZGQO010000006">
    <property type="protein sequence ID" value="KAK6185128.1"/>
    <property type="molecule type" value="Genomic_DNA"/>
</dbReference>
<feature type="compositionally biased region" description="Polar residues" evidence="3">
    <location>
        <begin position="1778"/>
        <end position="1795"/>
    </location>
</feature>
<feature type="repeat" description="LDL-receptor class B" evidence="2">
    <location>
        <begin position="120"/>
        <end position="162"/>
    </location>
</feature>
<keyword evidence="1" id="KW-0677">Repeat</keyword>
<dbReference type="PROSITE" id="PS50825">
    <property type="entry name" value="HYR"/>
    <property type="match status" value="1"/>
</dbReference>
<organism evidence="7 8">
    <name type="scientific">Patella caerulea</name>
    <name type="common">Rayed Mediterranean limpet</name>
    <dbReference type="NCBI Taxonomy" id="87958"/>
    <lineage>
        <taxon>Eukaryota</taxon>
        <taxon>Metazoa</taxon>
        <taxon>Spiralia</taxon>
        <taxon>Lophotrochozoa</taxon>
        <taxon>Mollusca</taxon>
        <taxon>Gastropoda</taxon>
        <taxon>Patellogastropoda</taxon>
        <taxon>Patelloidea</taxon>
        <taxon>Patellidae</taxon>
        <taxon>Patella</taxon>
    </lineage>
</organism>
<feature type="repeat" description="LDL-receptor class B" evidence="2">
    <location>
        <begin position="393"/>
        <end position="437"/>
    </location>
</feature>
<feature type="chain" id="PRO_5043043023" description="HYR domain-containing protein" evidence="5">
    <location>
        <begin position="28"/>
        <end position="2044"/>
    </location>
</feature>
<dbReference type="InterPro" id="IPR000742">
    <property type="entry name" value="EGF"/>
</dbReference>
<evidence type="ECO:0000313" key="7">
    <source>
        <dbReference type="EMBL" id="KAK6185128.1"/>
    </source>
</evidence>
<feature type="compositionally biased region" description="Polar residues" evidence="3">
    <location>
        <begin position="1897"/>
        <end position="1924"/>
    </location>
</feature>
<feature type="compositionally biased region" description="Polar residues" evidence="3">
    <location>
        <begin position="1947"/>
        <end position="1957"/>
    </location>
</feature>
<dbReference type="InterPro" id="IPR000033">
    <property type="entry name" value="LDLR_classB_rpt"/>
</dbReference>
<dbReference type="PROSITE" id="PS01186">
    <property type="entry name" value="EGF_2"/>
    <property type="match status" value="1"/>
</dbReference>
<gene>
    <name evidence="7" type="ORF">SNE40_007428</name>
</gene>
<dbReference type="SUPFAM" id="SSF63825">
    <property type="entry name" value="YWTD domain"/>
    <property type="match status" value="3"/>
</dbReference>
<feature type="compositionally biased region" description="Polar residues" evidence="3">
    <location>
        <begin position="1998"/>
        <end position="2014"/>
    </location>
</feature>
<feature type="region of interest" description="Disordered" evidence="3">
    <location>
        <begin position="1754"/>
        <end position="1869"/>
    </location>
</feature>
<keyword evidence="4" id="KW-0472">Membrane</keyword>
<feature type="compositionally biased region" description="Polar residues" evidence="3">
    <location>
        <begin position="1849"/>
        <end position="1863"/>
    </location>
</feature>
<feature type="signal peptide" evidence="5">
    <location>
        <begin position="1"/>
        <end position="27"/>
    </location>
</feature>
<sequence>MDNGRSWFLLSLGLLFLLIHNIGVTCAKVSPFGGNGVYVSNGTHILRVDRDTGGIHSIHVQRDGKIVGLAADIDDGYLFWSDVSRNQRAIYRSWLDGTGVKIILLDVRECYGVSVDWISNHVYWTDSGKKTVEIANYDGSGRRLLVSSGLEKPRGIVVDPIFKFVFWADQGTRKIERSALDGTDRKTLVHDGLQWTNQLAISYPTRRLYWVDERKEEILSSDLENNNVVKERDIAKKTNGDSVFGLVVIGNTAIFGISRSSRLQSTFVQTQVPSWKEVPILPHGQELYSLVAVMPTLQTSSAHPCGEKNKGGCSHLCLPTRGMSYQCACPSFGGLALSVNGKNCEVPSELLFFTLKDSGNVGFISLTGAQSPYLTLVGRSTQPSAVSYDPINQMVYWSDASENSIYTVSLDGTDKKIFLNSSHGIGTVDGLAMDFLARQLYFTNMGQSAPGQDGAVYSWHRIEMISLNREKRKTVVTNIERPRGLDLDIRNGFLFYGDWGDKPMIVQSLLDGSNPKVILDKGLSNPNGLTFYNGRLYVADSNYNNRTSSPHLMVYDVSKSSWQQLKLSANVSLPMGLAVRGDTLYYTDWVSMEMSNGYLKSYDLRFGVDNNVMLTGARPTGLHYSPLARRRQEPHDNSCDRDVCSHQCVRVPSTPDKPFKCQCPDGSSKILSSNQATCERPANFVLFADLNSLKMVSLDPESESTVHTIQYGHIRSNFVAVAYDKSTDTIYWSDITEKSIYSSPFNGIEPKLIYRSTQFIEGITVDSDRQRLFWTGYLSNGTGVVARMNLQRGPSSYHEVKKGLNKPKAILFFAKKKMLFWTDFGGNNYPASVHRSRANGKHHKVIMSDGLFWPNALASQDSQLYVGDGSGKVFQMNFDGSDRRELTFLSGSDVFGMAVFDKVLFYSDWYTNSVYMVDMVTGDQETVAAHLSRPTSIVIYHPNDLSKDNLCNEDGEEKCSAICVPVPRSYHCTCNIGSKLAADGKNCIQMSSPWVRTEERRCGDGCGKNSQCAQRVPLLEYICVCKAGYYLFDGDCIGCGENMYKSSLGNEACDACPFDTSTQGATASSQCYCDRPNRILINNTCIVIAVTTVDSVTTEEVTTSTSKMVTMTTSKDSKMDWLDITTSKSVDHSFVPREVTLSGVTFDYETNGERTQEPVHERTHAPYVERTQATVDETTHIPARPTTEDIEPLIDVTMVTKDTASSIQNNGGYPYFENCPHDSVITVTLPPDSNRYLYPVEWSAYDSYKNRLPMTSNYQIVDRAISLMWKGRGSEGIQMVVFQAEDNWKRKKTCQFEIQVDDVTAPVFTYCPRNLLIKSDQPMERVVWQRPIAVDNVGVFENIGSHDSNIDFSHGTTAVNYTASDKAGNKAYCSFNVTIVKEQQCNLPSFKNGAFACGHTRLTEEICHVVCGSGYVINPVGLFDRHFNCQLPGDVQQLNKRMKIQEPCLAKKRPTKVLQEFSLSFIGPCNLNNSSLVSELSSHILDHLQKSDKCPFADCQFSNMTVVCGRSVKIRRFVQDKFTVKWNITIESMNGFTKGQVEAILNDIKIELMKLISALAVIVDSHQYTAEPSSVRTNPSQLVCNHGEMVFKDGCVPCPVGALHNTTARKCMLCPRGTFQPKASQVQCLRCEMDQYTREEGAISQSQCIEVPAIDEMSKFLIITACTFGFVFLCMVIFMYLQYQRQQKQARKSLTLANSNRYLMPNIYVAPPPVPKPKYFESRDYIGCHDYEDIDGAQTAKANFAAMYRIPTAGDRRDSTSSFKPSGANGDIMFRTGPSPSLSARDSTAGVQSFRTSEDTLVPSSPMDSNKSFKTSIDGSLKSPVSAHNSTGSFRSSPESPYRSPQFGRDSSSSYRTTPESPNKSPPYLYGASATAMSFRTNPEASPYRSPKIVREPNSSFKTSPESPYRTTTFIRDLNSTRQASVELPVRSQTFRPHAESPYRSVNDGSSFRSFGDSQLESPYRSVNHNGIAFRPPVDSLYKRPPSPLSVPSSRVSNDSLYKASSTPKASPNASRARLEAMFNTPPPSRSMKSFTQNRCYEYD</sequence>
<keyword evidence="4" id="KW-0812">Transmembrane</keyword>
<evidence type="ECO:0000256" key="3">
    <source>
        <dbReference type="SAM" id="MobiDB-lite"/>
    </source>
</evidence>
<evidence type="ECO:0000256" key="2">
    <source>
        <dbReference type="PROSITE-ProRule" id="PRU00461"/>
    </source>
</evidence>
<evidence type="ECO:0000259" key="6">
    <source>
        <dbReference type="PROSITE" id="PS50825"/>
    </source>
</evidence>
<reference evidence="7 8" key="1">
    <citation type="submission" date="2024-01" db="EMBL/GenBank/DDBJ databases">
        <title>The genome of the rayed Mediterranean limpet Patella caerulea (Linnaeus, 1758).</title>
        <authorList>
            <person name="Anh-Thu Weber A."/>
            <person name="Halstead-Nussloch G."/>
        </authorList>
    </citation>
    <scope>NUCLEOTIDE SEQUENCE [LARGE SCALE GENOMIC DNA]</scope>
    <source>
        <strain evidence="7">AATW-2023a</strain>
        <tissue evidence="7">Whole specimen</tissue>
    </source>
</reference>
<feature type="compositionally biased region" description="Polar residues" evidence="3">
    <location>
        <begin position="1826"/>
        <end position="1839"/>
    </location>
</feature>